<keyword evidence="2" id="KW-1185">Reference proteome</keyword>
<gene>
    <name evidence="1" type="ORF">ACFPYJ_03710</name>
</gene>
<sequence>MALMKSQTFPYLDLIKPDLFQRSQIPAASVSPRLPSKRRFDDSIANRLHSLFIKYTRNRAMFIQLFFGNAGSGCTDGIMLLLLVKVACAAIRKNEFSISY</sequence>
<accession>A0ABW0VVN8</accession>
<evidence type="ECO:0000313" key="1">
    <source>
        <dbReference type="EMBL" id="MFC5648235.1"/>
    </source>
</evidence>
<dbReference type="RefSeq" id="WP_379186690.1">
    <property type="nucleotide sequence ID" value="NZ_JBHSOW010000015.1"/>
</dbReference>
<dbReference type="Proteomes" id="UP001596047">
    <property type="component" value="Unassembled WGS sequence"/>
</dbReference>
<reference evidence="2" key="1">
    <citation type="journal article" date="2019" name="Int. J. Syst. Evol. Microbiol.">
        <title>The Global Catalogue of Microorganisms (GCM) 10K type strain sequencing project: providing services to taxonomists for standard genome sequencing and annotation.</title>
        <authorList>
            <consortium name="The Broad Institute Genomics Platform"/>
            <consortium name="The Broad Institute Genome Sequencing Center for Infectious Disease"/>
            <person name="Wu L."/>
            <person name="Ma J."/>
        </authorList>
    </citation>
    <scope>NUCLEOTIDE SEQUENCE [LARGE SCALE GENOMIC DNA]</scope>
    <source>
        <strain evidence="2">CGMCC 1.3240</strain>
    </source>
</reference>
<evidence type="ECO:0000313" key="2">
    <source>
        <dbReference type="Proteomes" id="UP001596047"/>
    </source>
</evidence>
<comment type="caution">
    <text evidence="1">The sequence shown here is derived from an EMBL/GenBank/DDBJ whole genome shotgun (WGS) entry which is preliminary data.</text>
</comment>
<proteinExistence type="predicted"/>
<organism evidence="1 2">
    <name type="scientific">Paenibacillus solisilvae</name>
    <dbReference type="NCBI Taxonomy" id="2486751"/>
    <lineage>
        <taxon>Bacteria</taxon>
        <taxon>Bacillati</taxon>
        <taxon>Bacillota</taxon>
        <taxon>Bacilli</taxon>
        <taxon>Bacillales</taxon>
        <taxon>Paenibacillaceae</taxon>
        <taxon>Paenibacillus</taxon>
    </lineage>
</organism>
<name>A0ABW0VVN8_9BACL</name>
<protein>
    <submittedName>
        <fullName evidence="1">Uncharacterized protein</fullName>
    </submittedName>
</protein>
<dbReference type="EMBL" id="JBHSOW010000015">
    <property type="protein sequence ID" value="MFC5648235.1"/>
    <property type="molecule type" value="Genomic_DNA"/>
</dbReference>